<dbReference type="Gene3D" id="2.40.170.20">
    <property type="entry name" value="TonB-dependent receptor, beta-barrel domain"/>
    <property type="match status" value="1"/>
</dbReference>
<keyword evidence="6" id="KW-0675">Receptor</keyword>
<feature type="chain" id="PRO_5016440446" evidence="4">
    <location>
        <begin position="28"/>
        <end position="816"/>
    </location>
</feature>
<dbReference type="InterPro" id="IPR041700">
    <property type="entry name" value="OMP_b-brl_3"/>
</dbReference>
<keyword evidence="3" id="KW-0998">Cell outer membrane</keyword>
<dbReference type="PANTHER" id="PTHR40980:SF4">
    <property type="entry name" value="TONB-DEPENDENT RECEPTOR-LIKE BETA-BARREL DOMAIN-CONTAINING PROTEIN"/>
    <property type="match status" value="1"/>
</dbReference>
<dbReference type="AlphaFoldDB" id="A0A2Z3GF93"/>
<evidence type="ECO:0000313" key="7">
    <source>
        <dbReference type="Proteomes" id="UP000245999"/>
    </source>
</evidence>
<organism evidence="6 7">
    <name type="scientific">Hymenobacter nivis</name>
    <dbReference type="NCBI Taxonomy" id="1850093"/>
    <lineage>
        <taxon>Bacteria</taxon>
        <taxon>Pseudomonadati</taxon>
        <taxon>Bacteroidota</taxon>
        <taxon>Cytophagia</taxon>
        <taxon>Cytophagales</taxon>
        <taxon>Hymenobacteraceae</taxon>
        <taxon>Hymenobacter</taxon>
    </lineage>
</organism>
<evidence type="ECO:0000313" key="6">
    <source>
        <dbReference type="EMBL" id="AWM32409.1"/>
    </source>
</evidence>
<dbReference type="SUPFAM" id="SSF56935">
    <property type="entry name" value="Porins"/>
    <property type="match status" value="1"/>
</dbReference>
<dbReference type="InterPro" id="IPR008969">
    <property type="entry name" value="CarboxyPept-like_regulatory"/>
</dbReference>
<accession>A0A2Z3GF93</accession>
<comment type="subcellular location">
    <subcellularLocation>
        <location evidence="1">Cell outer membrane</location>
    </subcellularLocation>
</comment>
<feature type="signal peptide" evidence="4">
    <location>
        <begin position="1"/>
        <end position="27"/>
    </location>
</feature>
<proteinExistence type="predicted"/>
<evidence type="ECO:0000256" key="3">
    <source>
        <dbReference type="ARBA" id="ARBA00023237"/>
    </source>
</evidence>
<name>A0A2Z3GF93_9BACT</name>
<dbReference type="OrthoDB" id="905812at2"/>
<dbReference type="RefSeq" id="WP_109655521.1">
    <property type="nucleotide sequence ID" value="NZ_CP029145.1"/>
</dbReference>
<protein>
    <submittedName>
        <fullName evidence="6">TonB-dependent receptor</fullName>
    </submittedName>
</protein>
<evidence type="ECO:0000256" key="2">
    <source>
        <dbReference type="ARBA" id="ARBA00023136"/>
    </source>
</evidence>
<dbReference type="Pfam" id="PF13620">
    <property type="entry name" value="CarboxypepD_reg"/>
    <property type="match status" value="1"/>
</dbReference>
<evidence type="ECO:0000256" key="4">
    <source>
        <dbReference type="SAM" id="SignalP"/>
    </source>
</evidence>
<dbReference type="Gene3D" id="2.60.40.1120">
    <property type="entry name" value="Carboxypeptidase-like, regulatory domain"/>
    <property type="match status" value="1"/>
</dbReference>
<dbReference type="Pfam" id="PF14905">
    <property type="entry name" value="OMP_b-brl_3"/>
    <property type="match status" value="1"/>
</dbReference>
<gene>
    <name evidence="6" type="ORF">DDQ68_06165</name>
</gene>
<dbReference type="Gene3D" id="2.170.130.10">
    <property type="entry name" value="TonB-dependent receptor, plug domain"/>
    <property type="match status" value="1"/>
</dbReference>
<dbReference type="PANTHER" id="PTHR40980">
    <property type="entry name" value="PLUG DOMAIN-CONTAINING PROTEIN"/>
    <property type="match status" value="1"/>
</dbReference>
<dbReference type="Proteomes" id="UP000245999">
    <property type="component" value="Chromosome"/>
</dbReference>
<dbReference type="GO" id="GO:0009279">
    <property type="term" value="C:cell outer membrane"/>
    <property type="evidence" value="ECO:0007669"/>
    <property type="project" value="UniProtKB-SubCell"/>
</dbReference>
<dbReference type="InterPro" id="IPR037066">
    <property type="entry name" value="Plug_dom_sf"/>
</dbReference>
<dbReference type="KEGG" id="hnv:DDQ68_06165"/>
<reference evidence="7" key="1">
    <citation type="submission" date="2018-04" db="EMBL/GenBank/DDBJ databases">
        <title>Complete genome of Antarctic heterotrophic bacterium Hymenobacter nivis.</title>
        <authorList>
            <person name="Terashima M."/>
        </authorList>
    </citation>
    <scope>NUCLEOTIDE SEQUENCE [LARGE SCALE GENOMIC DNA]</scope>
    <source>
        <strain evidence="7">NBRC 111535</strain>
    </source>
</reference>
<evidence type="ECO:0000259" key="5">
    <source>
        <dbReference type="Pfam" id="PF14905"/>
    </source>
</evidence>
<sequence>MPNFSPTRLYFIFICCIALAGRPLASAGQSGPAVSGTVADSAGVPVEFATVTLHRATDSVVVKAEFTGAQGTFRLAAAGGRYRVSVAQVGFRHRWSPVFELTAAGLTLAPLVLAHSASTALKEVSVTAARPLYEHLADRTVLHVENSPLAAGATTLDLLGRAPGVTVDAGDNLGLRGRQGLLVLLDGKRLALTGTELGDLLRALPAEQVSTIELITNPPASYDAQGAAGVIAITLKKDQRLGTNGSLNAAYGRGEYGKFTGGGALNYRQKKFNAFGNYAYTDRRGFTRVDIERQFAPAGGPGSSSMQANDLVNHLQSHAYKAGVDYNFSARTLVGVAASGLANQLRSTNQNQTSQYDDAGALASRYHSVITQDVHRPNATLNANLRHTFADSAGAATLSADADYARYDTRRLTGLATAYDQPSGAPGLLAGNQQSTLYIESVKADYTRPLPHRVRLEAGAKTTRVRSDNDVAFDRTQNGVTARDLAISGAFRYDENVNAAYGILRRAGARTALQAGLRAEQTNTLGRSANGADRFERHYFQLFPSISVEHTLSEQHALSLALGRRIERPNYSQVNPLRVYIDPTSYGAGNPTLLPATSYNAELTHTFRQKFSTSLSYSRTDRPIVIQVQPAPDGNLLVVSRNVNLAVQHNYALTFTAPLTLAPWWTFYGNAVLYYARFVGGPAGGPPVNRRPAFTFTGSNTFALPGGWAGELNANFETGETFGYERLKYRGQVTAGVQKSLWAKQATLRLTVADIFYTTPVRSTQTYANFSETFFQRQDMRVATLAFTYRFGRTTVAGARKRAAGAEDELRRAAGQ</sequence>
<evidence type="ECO:0000256" key="1">
    <source>
        <dbReference type="ARBA" id="ARBA00004442"/>
    </source>
</evidence>
<dbReference type="EMBL" id="CP029145">
    <property type="protein sequence ID" value="AWM32409.1"/>
    <property type="molecule type" value="Genomic_DNA"/>
</dbReference>
<keyword evidence="7" id="KW-1185">Reference proteome</keyword>
<dbReference type="InterPro" id="IPR036942">
    <property type="entry name" value="Beta-barrel_TonB_sf"/>
</dbReference>
<keyword evidence="2" id="KW-0472">Membrane</keyword>
<feature type="domain" description="Outer membrane protein beta-barrel" evidence="5">
    <location>
        <begin position="396"/>
        <end position="789"/>
    </location>
</feature>
<dbReference type="SUPFAM" id="SSF49464">
    <property type="entry name" value="Carboxypeptidase regulatory domain-like"/>
    <property type="match status" value="1"/>
</dbReference>
<keyword evidence="4" id="KW-0732">Signal</keyword>